<keyword evidence="5 7" id="KW-1015">Disulfide bond</keyword>
<reference evidence="10" key="1">
    <citation type="submission" date="2017-08" db="EMBL/GenBank/DDBJ databases">
        <authorList>
            <person name="Imhoff J.F."/>
            <person name="Rahn T."/>
            <person name="Kuenzel S."/>
            <person name="Neulinger S.C."/>
        </authorList>
    </citation>
    <scope>NUCLEOTIDE SEQUENCE</scope>
    <source>
        <strain evidence="10">DSM 11080</strain>
    </source>
</reference>
<keyword evidence="4 7" id="KW-0574">Periplasm</keyword>
<accession>A0AAJ0XA96</accession>
<dbReference type="EMBL" id="NRSJ01000025">
    <property type="protein sequence ID" value="MBK1705604.1"/>
    <property type="molecule type" value="Genomic_DNA"/>
</dbReference>
<dbReference type="CDD" id="cd03019">
    <property type="entry name" value="DsbA_DsbA"/>
    <property type="match status" value="1"/>
</dbReference>
<gene>
    <name evidence="10" type="ORF">CKO40_13830</name>
</gene>
<dbReference type="PROSITE" id="PS00194">
    <property type="entry name" value="THIOREDOXIN_1"/>
    <property type="match status" value="1"/>
</dbReference>
<evidence type="ECO:0000256" key="5">
    <source>
        <dbReference type="ARBA" id="ARBA00023157"/>
    </source>
</evidence>
<dbReference type="InterPro" id="IPR036249">
    <property type="entry name" value="Thioredoxin-like_sf"/>
</dbReference>
<dbReference type="InterPro" id="IPR001853">
    <property type="entry name" value="DSBA-like_thioredoxin_dom"/>
</dbReference>
<evidence type="ECO:0000313" key="11">
    <source>
        <dbReference type="Proteomes" id="UP001296776"/>
    </source>
</evidence>
<dbReference type="Pfam" id="PF01323">
    <property type="entry name" value="DSBA"/>
    <property type="match status" value="1"/>
</dbReference>
<dbReference type="RefSeq" id="WP_200346826.1">
    <property type="nucleotide sequence ID" value="NZ_NRSJ01000025.1"/>
</dbReference>
<feature type="domain" description="Thioredoxin" evidence="9">
    <location>
        <begin position="18"/>
        <end position="212"/>
    </location>
</feature>
<dbReference type="InterPro" id="IPR023205">
    <property type="entry name" value="DsbA/DsbL"/>
</dbReference>
<proteinExistence type="inferred from homology"/>
<dbReference type="SUPFAM" id="SSF52833">
    <property type="entry name" value="Thioredoxin-like"/>
    <property type="match status" value="1"/>
</dbReference>
<comment type="similarity">
    <text evidence="2">Belongs to the thioredoxin family. DsbA subfamily.</text>
</comment>
<feature type="disulfide bond" description="Redox-active" evidence="8">
    <location>
        <begin position="64"/>
        <end position="67"/>
    </location>
</feature>
<name>A0AAJ0XA96_9GAMM</name>
<keyword evidence="3" id="KW-0732">Signal</keyword>
<dbReference type="InterPro" id="IPR013766">
    <property type="entry name" value="Thioredoxin_domain"/>
</dbReference>
<dbReference type="GO" id="GO:0042597">
    <property type="term" value="C:periplasmic space"/>
    <property type="evidence" value="ECO:0007669"/>
    <property type="project" value="UniProtKB-SubCell"/>
</dbReference>
<dbReference type="InterPro" id="IPR050824">
    <property type="entry name" value="Thiol_disulfide_DsbA"/>
</dbReference>
<dbReference type="Gene3D" id="3.40.30.10">
    <property type="entry name" value="Glutaredoxin"/>
    <property type="match status" value="1"/>
</dbReference>
<evidence type="ECO:0000313" key="10">
    <source>
        <dbReference type="EMBL" id="MBK1705604.1"/>
    </source>
</evidence>
<dbReference type="GO" id="GO:0015036">
    <property type="term" value="F:disulfide oxidoreductase activity"/>
    <property type="evidence" value="ECO:0007669"/>
    <property type="project" value="UniProtKB-ARBA"/>
</dbReference>
<evidence type="ECO:0000256" key="7">
    <source>
        <dbReference type="PIRNR" id="PIRNR001488"/>
    </source>
</evidence>
<dbReference type="PANTHER" id="PTHR35891">
    <property type="entry name" value="THIOL:DISULFIDE INTERCHANGE PROTEIN DSBA"/>
    <property type="match status" value="1"/>
</dbReference>
<dbReference type="PANTHER" id="PTHR35891:SF2">
    <property type="entry name" value="THIOL:DISULFIDE INTERCHANGE PROTEIN DSBA"/>
    <property type="match status" value="1"/>
</dbReference>
<sequence>MDAIRRRSTVVMLSLFAFLALPWAPLLAAPSELIEGRHWQPVKTGPAQTDTPEIEVLEFFSYGCPHCGDLNPLIKAWAAELPEDVRFERVPVTFGRAAWESLARLFFTLELAGELERLDQNVFNAVTKQRANLYTKKAILDWVGEREVERAKFEGLFESFAVEAALARASTLAARYRVNAVPMIIVDGRYQVLGEGAKTHRELLGIADRLIEKARAARTADQ</sequence>
<protein>
    <recommendedName>
        <fullName evidence="7">Thiol:disulfide interchange protein</fullName>
    </recommendedName>
</protein>
<evidence type="ECO:0000259" key="9">
    <source>
        <dbReference type="PROSITE" id="PS51352"/>
    </source>
</evidence>
<evidence type="ECO:0000256" key="6">
    <source>
        <dbReference type="ARBA" id="ARBA00023284"/>
    </source>
</evidence>
<comment type="subcellular location">
    <subcellularLocation>
        <location evidence="1 7">Periplasm</location>
    </subcellularLocation>
</comment>
<keyword evidence="6" id="KW-0676">Redox-active center</keyword>
<evidence type="ECO:0000256" key="1">
    <source>
        <dbReference type="ARBA" id="ARBA00004418"/>
    </source>
</evidence>
<dbReference type="InterPro" id="IPR017937">
    <property type="entry name" value="Thioredoxin_CS"/>
</dbReference>
<dbReference type="PROSITE" id="PS51352">
    <property type="entry name" value="THIOREDOXIN_2"/>
    <property type="match status" value="1"/>
</dbReference>
<organism evidence="10 11">
    <name type="scientific">Halochromatium glycolicum</name>
    <dbReference type="NCBI Taxonomy" id="85075"/>
    <lineage>
        <taxon>Bacteria</taxon>
        <taxon>Pseudomonadati</taxon>
        <taxon>Pseudomonadota</taxon>
        <taxon>Gammaproteobacteria</taxon>
        <taxon>Chromatiales</taxon>
        <taxon>Chromatiaceae</taxon>
        <taxon>Halochromatium</taxon>
    </lineage>
</organism>
<evidence type="ECO:0000256" key="8">
    <source>
        <dbReference type="PIRSR" id="PIRSR001488-1"/>
    </source>
</evidence>
<evidence type="ECO:0000256" key="3">
    <source>
        <dbReference type="ARBA" id="ARBA00022729"/>
    </source>
</evidence>
<reference evidence="10" key="2">
    <citation type="journal article" date="2020" name="Microorganisms">
        <title>Osmotic Adaptation and Compatible Solute Biosynthesis of Phototrophic Bacteria as Revealed from Genome Analyses.</title>
        <authorList>
            <person name="Imhoff J.F."/>
            <person name="Rahn T."/>
            <person name="Kunzel S."/>
            <person name="Keller A."/>
            <person name="Neulinger S.C."/>
        </authorList>
    </citation>
    <scope>NUCLEOTIDE SEQUENCE</scope>
    <source>
        <strain evidence="10">DSM 11080</strain>
    </source>
</reference>
<dbReference type="PIRSF" id="PIRSF001488">
    <property type="entry name" value="Tdi_protein"/>
    <property type="match status" value="1"/>
</dbReference>
<evidence type="ECO:0000256" key="2">
    <source>
        <dbReference type="ARBA" id="ARBA00005791"/>
    </source>
</evidence>
<keyword evidence="11" id="KW-1185">Reference proteome</keyword>
<dbReference type="AlphaFoldDB" id="A0AAJ0XA96"/>
<comment type="caution">
    <text evidence="10">The sequence shown here is derived from an EMBL/GenBank/DDBJ whole genome shotgun (WGS) entry which is preliminary data.</text>
</comment>
<dbReference type="Proteomes" id="UP001296776">
    <property type="component" value="Unassembled WGS sequence"/>
</dbReference>
<evidence type="ECO:0000256" key="4">
    <source>
        <dbReference type="ARBA" id="ARBA00022764"/>
    </source>
</evidence>